<keyword evidence="3" id="KW-1185">Reference proteome</keyword>
<accession>A0ABQ6QQR4</accession>
<dbReference type="EMBL" id="BTTX01000002">
    <property type="protein sequence ID" value="GMU06356.1"/>
    <property type="molecule type" value="Genomic_DNA"/>
</dbReference>
<dbReference type="Proteomes" id="UP001342631">
    <property type="component" value="Unassembled WGS sequence"/>
</dbReference>
<organism evidence="2 3">
    <name type="scientific">Corallococcus caeni</name>
    <dbReference type="NCBI Taxonomy" id="3082388"/>
    <lineage>
        <taxon>Bacteria</taxon>
        <taxon>Pseudomonadati</taxon>
        <taxon>Myxococcota</taxon>
        <taxon>Myxococcia</taxon>
        <taxon>Myxococcales</taxon>
        <taxon>Cystobacterineae</taxon>
        <taxon>Myxococcaceae</taxon>
        <taxon>Corallococcus</taxon>
    </lineage>
</organism>
<protein>
    <submittedName>
        <fullName evidence="2">Uncharacterized protein</fullName>
    </submittedName>
</protein>
<proteinExistence type="predicted"/>
<gene>
    <name evidence="2" type="ORF">ASNO1_26090</name>
</gene>
<feature type="region of interest" description="Disordered" evidence="1">
    <location>
        <begin position="1"/>
        <end position="31"/>
    </location>
</feature>
<name>A0ABQ6QQR4_9BACT</name>
<evidence type="ECO:0000313" key="3">
    <source>
        <dbReference type="Proteomes" id="UP001342631"/>
    </source>
</evidence>
<evidence type="ECO:0000256" key="1">
    <source>
        <dbReference type="SAM" id="MobiDB-lite"/>
    </source>
</evidence>
<evidence type="ECO:0000313" key="2">
    <source>
        <dbReference type="EMBL" id="GMU06356.1"/>
    </source>
</evidence>
<sequence length="74" mass="8028">MEEATAWRTETAKRAEPVSDENAEHPASSAAVSSIIRGMEAFFMGAFLRHGHAPSQVIQSGWRGSRTGASMHSR</sequence>
<reference evidence="2 3" key="1">
    <citation type="journal article" date="2024" name="Arch. Microbiol.">
        <title>Corallococcus caeni sp. nov., a novel myxobacterium isolated from activated sludge.</title>
        <authorList>
            <person name="Tomita S."/>
            <person name="Nakai R."/>
            <person name="Kuroda K."/>
            <person name="Kurashita H."/>
            <person name="Hatamoto M."/>
            <person name="Yamaguchi T."/>
            <person name="Narihiro T."/>
        </authorList>
    </citation>
    <scope>NUCLEOTIDE SEQUENCE [LARGE SCALE GENOMIC DNA]</scope>
    <source>
        <strain evidence="2 3">NO1</strain>
    </source>
</reference>
<comment type="caution">
    <text evidence="2">The sequence shown here is derived from an EMBL/GenBank/DDBJ whole genome shotgun (WGS) entry which is preliminary data.</text>
</comment>